<name>A0A5R9F8X5_9ACTN</name>
<dbReference type="EMBL" id="VBZC01000086">
    <property type="protein sequence ID" value="TLS40212.1"/>
    <property type="molecule type" value="Genomic_DNA"/>
</dbReference>
<accession>A0A5R9F8X5</accession>
<feature type="transmembrane region" description="Helical" evidence="2">
    <location>
        <begin position="121"/>
        <end position="139"/>
    </location>
</feature>
<protein>
    <submittedName>
        <fullName evidence="3">Uncharacterized protein</fullName>
    </submittedName>
</protein>
<feature type="transmembrane region" description="Helical" evidence="2">
    <location>
        <begin position="65"/>
        <end position="83"/>
    </location>
</feature>
<dbReference type="RefSeq" id="WP_138050576.1">
    <property type="nucleotide sequence ID" value="NZ_VBZC01000086.1"/>
</dbReference>
<feature type="transmembrane region" description="Helical" evidence="2">
    <location>
        <begin position="151"/>
        <end position="172"/>
    </location>
</feature>
<reference evidence="3 4" key="1">
    <citation type="submission" date="2019-05" db="EMBL/GenBank/DDBJ databases">
        <title>Streptomyces sp. NEAU-C151, a novel actinomycete isolated from soil.</title>
        <authorList>
            <person name="Han L."/>
            <person name="Jiang H."/>
        </authorList>
    </citation>
    <scope>NUCLEOTIDE SEQUENCE [LARGE SCALE GENOMIC DNA]</scope>
    <source>
        <strain evidence="3 4">NEAU-C151</strain>
    </source>
</reference>
<feature type="transmembrane region" description="Helical" evidence="2">
    <location>
        <begin position="34"/>
        <end position="53"/>
    </location>
</feature>
<evidence type="ECO:0000313" key="3">
    <source>
        <dbReference type="EMBL" id="TLS40212.1"/>
    </source>
</evidence>
<proteinExistence type="predicted"/>
<gene>
    <name evidence="3" type="ORF">FE633_42800</name>
</gene>
<evidence type="ECO:0000313" key="4">
    <source>
        <dbReference type="Proteomes" id="UP000305906"/>
    </source>
</evidence>
<keyword evidence="2" id="KW-1133">Transmembrane helix</keyword>
<sequence>MIVTLIIACEVAFWVLLAAGLAARYLFKMPRTGLALLLCEPLLELVLFAVSAIDLKNGADPDWKHGLAAAYIGFTVGLGHSTIKWADARVAHRFAGGPPPVRPPKYGAARAVHEWRVAGRWITAAVVALALLQAAIWYVGSAGDTGSLRDWQSKMLFLIGLNVVIGLVYTLFPKKAPYGKESPYGEKVPYGARSALPARDPEHVPDVLVGRPRKDEQ</sequence>
<keyword evidence="2" id="KW-0472">Membrane</keyword>
<feature type="transmembrane region" description="Helical" evidence="2">
    <location>
        <begin position="6"/>
        <end position="27"/>
    </location>
</feature>
<feature type="region of interest" description="Disordered" evidence="1">
    <location>
        <begin position="191"/>
        <end position="217"/>
    </location>
</feature>
<dbReference type="Proteomes" id="UP000305906">
    <property type="component" value="Unassembled WGS sequence"/>
</dbReference>
<evidence type="ECO:0000256" key="2">
    <source>
        <dbReference type="SAM" id="Phobius"/>
    </source>
</evidence>
<comment type="caution">
    <text evidence="3">The sequence shown here is derived from an EMBL/GenBank/DDBJ whole genome shotgun (WGS) entry which is preliminary data.</text>
</comment>
<keyword evidence="2" id="KW-0812">Transmembrane</keyword>
<evidence type="ECO:0000256" key="1">
    <source>
        <dbReference type="SAM" id="MobiDB-lite"/>
    </source>
</evidence>
<keyword evidence="4" id="KW-1185">Reference proteome</keyword>
<organism evidence="3 4">
    <name type="scientific">Streptomyces montanus</name>
    <dbReference type="NCBI Taxonomy" id="2580423"/>
    <lineage>
        <taxon>Bacteria</taxon>
        <taxon>Bacillati</taxon>
        <taxon>Actinomycetota</taxon>
        <taxon>Actinomycetes</taxon>
        <taxon>Kitasatosporales</taxon>
        <taxon>Streptomycetaceae</taxon>
        <taxon>Streptomyces</taxon>
    </lineage>
</organism>
<dbReference type="AlphaFoldDB" id="A0A5R9F8X5"/>